<dbReference type="Proteomes" id="UP001215280">
    <property type="component" value="Unassembled WGS sequence"/>
</dbReference>
<dbReference type="PANTHER" id="PTHR33606">
    <property type="entry name" value="PROTEIN YCII"/>
    <property type="match status" value="1"/>
</dbReference>
<evidence type="ECO:0000259" key="1">
    <source>
        <dbReference type="Pfam" id="PF03795"/>
    </source>
</evidence>
<dbReference type="PANTHER" id="PTHR33606:SF3">
    <property type="entry name" value="PROTEIN YCII"/>
    <property type="match status" value="1"/>
</dbReference>
<name>A0AAD7J5M5_9AGAR</name>
<dbReference type="InterPro" id="IPR051807">
    <property type="entry name" value="Sec-metab_biosynth-assoc"/>
</dbReference>
<sequence>MARKFLFFGPYITGPGAQDLRARLVDAHKAALRKHFDSGALKFGGPFYTDGGAGEDAAGRAFGGTFILMEMESHAAALELIEADIYYKEGLWDKPNLRLVEYSPLTPYPF</sequence>
<proteinExistence type="predicted"/>
<organism evidence="2 3">
    <name type="scientific">Mycena maculata</name>
    <dbReference type="NCBI Taxonomy" id="230809"/>
    <lineage>
        <taxon>Eukaryota</taxon>
        <taxon>Fungi</taxon>
        <taxon>Dikarya</taxon>
        <taxon>Basidiomycota</taxon>
        <taxon>Agaricomycotina</taxon>
        <taxon>Agaricomycetes</taxon>
        <taxon>Agaricomycetidae</taxon>
        <taxon>Agaricales</taxon>
        <taxon>Marasmiineae</taxon>
        <taxon>Mycenaceae</taxon>
        <taxon>Mycena</taxon>
    </lineage>
</organism>
<dbReference type="SUPFAM" id="SSF54909">
    <property type="entry name" value="Dimeric alpha+beta barrel"/>
    <property type="match status" value="1"/>
</dbReference>
<reference evidence="2" key="1">
    <citation type="submission" date="2023-03" db="EMBL/GenBank/DDBJ databases">
        <title>Massive genome expansion in bonnet fungi (Mycena s.s.) driven by repeated elements and novel gene families across ecological guilds.</title>
        <authorList>
            <consortium name="Lawrence Berkeley National Laboratory"/>
            <person name="Harder C.B."/>
            <person name="Miyauchi S."/>
            <person name="Viragh M."/>
            <person name="Kuo A."/>
            <person name="Thoen E."/>
            <person name="Andreopoulos B."/>
            <person name="Lu D."/>
            <person name="Skrede I."/>
            <person name="Drula E."/>
            <person name="Henrissat B."/>
            <person name="Morin E."/>
            <person name="Kohler A."/>
            <person name="Barry K."/>
            <person name="LaButti K."/>
            <person name="Morin E."/>
            <person name="Salamov A."/>
            <person name="Lipzen A."/>
            <person name="Mereny Z."/>
            <person name="Hegedus B."/>
            <person name="Baldrian P."/>
            <person name="Stursova M."/>
            <person name="Weitz H."/>
            <person name="Taylor A."/>
            <person name="Grigoriev I.V."/>
            <person name="Nagy L.G."/>
            <person name="Martin F."/>
            <person name="Kauserud H."/>
        </authorList>
    </citation>
    <scope>NUCLEOTIDE SEQUENCE</scope>
    <source>
        <strain evidence="2">CBHHK188m</strain>
    </source>
</reference>
<dbReference type="Gene3D" id="3.30.70.1060">
    <property type="entry name" value="Dimeric alpha+beta barrel"/>
    <property type="match status" value="1"/>
</dbReference>
<gene>
    <name evidence="2" type="ORF">DFH07DRAFT_822586</name>
</gene>
<dbReference type="EMBL" id="JARJLG010000065">
    <property type="protein sequence ID" value="KAJ7755017.1"/>
    <property type="molecule type" value="Genomic_DNA"/>
</dbReference>
<dbReference type="InterPro" id="IPR011008">
    <property type="entry name" value="Dimeric_a/b-barrel"/>
</dbReference>
<evidence type="ECO:0000313" key="2">
    <source>
        <dbReference type="EMBL" id="KAJ7755017.1"/>
    </source>
</evidence>
<dbReference type="AlphaFoldDB" id="A0AAD7J5M5"/>
<protein>
    <recommendedName>
        <fullName evidence="1">YCII-related domain-containing protein</fullName>
    </recommendedName>
</protein>
<dbReference type="InterPro" id="IPR005545">
    <property type="entry name" value="YCII"/>
</dbReference>
<evidence type="ECO:0000313" key="3">
    <source>
        <dbReference type="Proteomes" id="UP001215280"/>
    </source>
</evidence>
<keyword evidence="3" id="KW-1185">Reference proteome</keyword>
<dbReference type="Pfam" id="PF03795">
    <property type="entry name" value="YCII"/>
    <property type="match status" value="1"/>
</dbReference>
<accession>A0AAD7J5M5</accession>
<feature type="domain" description="YCII-related" evidence="1">
    <location>
        <begin position="15"/>
        <end position="93"/>
    </location>
</feature>
<comment type="caution">
    <text evidence="2">The sequence shown here is derived from an EMBL/GenBank/DDBJ whole genome shotgun (WGS) entry which is preliminary data.</text>
</comment>